<evidence type="ECO:0000313" key="7">
    <source>
        <dbReference type="Proteomes" id="UP000541444"/>
    </source>
</evidence>
<accession>A0A7J7NCM6</accession>
<evidence type="ECO:0000259" key="5">
    <source>
        <dbReference type="PROSITE" id="PS51485"/>
    </source>
</evidence>
<keyword evidence="1" id="KW-0479">Metal-binding</keyword>
<organism evidence="6 7">
    <name type="scientific">Kingdonia uniflora</name>
    <dbReference type="NCBI Taxonomy" id="39325"/>
    <lineage>
        <taxon>Eukaryota</taxon>
        <taxon>Viridiplantae</taxon>
        <taxon>Streptophyta</taxon>
        <taxon>Embryophyta</taxon>
        <taxon>Tracheophyta</taxon>
        <taxon>Spermatophyta</taxon>
        <taxon>Magnoliopsida</taxon>
        <taxon>Ranunculales</taxon>
        <taxon>Circaeasteraceae</taxon>
        <taxon>Kingdonia</taxon>
    </lineage>
</organism>
<evidence type="ECO:0000256" key="2">
    <source>
        <dbReference type="ARBA" id="ARBA00023008"/>
    </source>
</evidence>
<dbReference type="AlphaFoldDB" id="A0A7J7NCM6"/>
<evidence type="ECO:0000256" key="4">
    <source>
        <dbReference type="SAM" id="SignalP"/>
    </source>
</evidence>
<protein>
    <recommendedName>
        <fullName evidence="5">Phytocyanin domain-containing protein</fullName>
    </recommendedName>
</protein>
<dbReference type="Pfam" id="PF02298">
    <property type="entry name" value="Cu_bind_like"/>
    <property type="match status" value="1"/>
</dbReference>
<evidence type="ECO:0000256" key="1">
    <source>
        <dbReference type="ARBA" id="ARBA00022723"/>
    </source>
</evidence>
<comment type="caution">
    <text evidence="6">The sequence shown here is derived from an EMBL/GenBank/DDBJ whole genome shotgun (WGS) entry which is preliminary data.</text>
</comment>
<dbReference type="PANTHER" id="PTHR33021">
    <property type="entry name" value="BLUE COPPER PROTEIN"/>
    <property type="match status" value="1"/>
</dbReference>
<evidence type="ECO:0000256" key="3">
    <source>
        <dbReference type="ARBA" id="ARBA00023180"/>
    </source>
</evidence>
<sequence length="177" mass="18973">MGFLNAAMVLLVVVVLAGFEFSLGGAATVYKVGDSTGWTTLVKYDYKKWAADKSFGVGDTILFEYNAQYHNVMQVTHADYTSCNASAPFKTYTTGNDSIIIMKKGHYYYFCGIPGHCQEGQKVDIRVSKLTSSIAPGMSPSPAPSMVSVPSPKNTAALVSSNKGGLVALLLLSLFAY</sequence>
<feature type="domain" description="Phytocyanin" evidence="5">
    <location>
        <begin position="28"/>
        <end position="129"/>
    </location>
</feature>
<dbReference type="FunFam" id="2.60.40.420:FF:000003">
    <property type="entry name" value="Blue copper"/>
    <property type="match status" value="1"/>
</dbReference>
<gene>
    <name evidence="6" type="ORF">GIB67_017118</name>
</gene>
<dbReference type="InterPro" id="IPR028871">
    <property type="entry name" value="BlueCu_1_BS"/>
</dbReference>
<dbReference type="InterPro" id="IPR039391">
    <property type="entry name" value="Phytocyanin-like"/>
</dbReference>
<evidence type="ECO:0000313" key="6">
    <source>
        <dbReference type="EMBL" id="KAF6164915.1"/>
    </source>
</evidence>
<dbReference type="EMBL" id="JACGCM010000882">
    <property type="protein sequence ID" value="KAF6164915.1"/>
    <property type="molecule type" value="Genomic_DNA"/>
</dbReference>
<dbReference type="Proteomes" id="UP000541444">
    <property type="component" value="Unassembled WGS sequence"/>
</dbReference>
<dbReference type="PANTHER" id="PTHR33021:SF339">
    <property type="entry name" value="OS07G0570600 PROTEIN"/>
    <property type="match status" value="1"/>
</dbReference>
<name>A0A7J7NCM6_9MAGN</name>
<proteinExistence type="predicted"/>
<keyword evidence="2" id="KW-0186">Copper</keyword>
<dbReference type="InterPro" id="IPR003245">
    <property type="entry name" value="Phytocyanin_dom"/>
</dbReference>
<dbReference type="GO" id="GO:0046872">
    <property type="term" value="F:metal ion binding"/>
    <property type="evidence" value="ECO:0007669"/>
    <property type="project" value="UniProtKB-KW"/>
</dbReference>
<feature type="signal peptide" evidence="4">
    <location>
        <begin position="1"/>
        <end position="26"/>
    </location>
</feature>
<keyword evidence="3" id="KW-0325">Glycoprotein</keyword>
<keyword evidence="4" id="KW-0732">Signal</keyword>
<dbReference type="Gene3D" id="2.60.40.420">
    <property type="entry name" value="Cupredoxins - blue copper proteins"/>
    <property type="match status" value="1"/>
</dbReference>
<feature type="chain" id="PRO_5029648384" description="Phytocyanin domain-containing protein" evidence="4">
    <location>
        <begin position="27"/>
        <end position="177"/>
    </location>
</feature>
<dbReference type="InterPro" id="IPR008972">
    <property type="entry name" value="Cupredoxin"/>
</dbReference>
<dbReference type="PROSITE" id="PS51485">
    <property type="entry name" value="PHYTOCYANIN"/>
    <property type="match status" value="1"/>
</dbReference>
<keyword evidence="7" id="KW-1185">Reference proteome</keyword>
<dbReference type="GO" id="GO:0005886">
    <property type="term" value="C:plasma membrane"/>
    <property type="evidence" value="ECO:0007669"/>
    <property type="project" value="TreeGrafter"/>
</dbReference>
<dbReference type="GO" id="GO:0009055">
    <property type="term" value="F:electron transfer activity"/>
    <property type="evidence" value="ECO:0007669"/>
    <property type="project" value="InterPro"/>
</dbReference>
<reference evidence="6 7" key="1">
    <citation type="journal article" date="2020" name="IScience">
        <title>Genome Sequencing of the Endangered Kingdonia uniflora (Circaeasteraceae, Ranunculales) Reveals Potential Mechanisms of Evolutionary Specialization.</title>
        <authorList>
            <person name="Sun Y."/>
            <person name="Deng T."/>
            <person name="Zhang A."/>
            <person name="Moore M.J."/>
            <person name="Landis J.B."/>
            <person name="Lin N."/>
            <person name="Zhang H."/>
            <person name="Zhang X."/>
            <person name="Huang J."/>
            <person name="Zhang X."/>
            <person name="Sun H."/>
            <person name="Wang H."/>
        </authorList>
    </citation>
    <scope>NUCLEOTIDE SEQUENCE [LARGE SCALE GENOMIC DNA]</scope>
    <source>
        <strain evidence="6">TB1705</strain>
        <tissue evidence="6">Leaf</tissue>
    </source>
</reference>
<dbReference type="OrthoDB" id="1933492at2759"/>
<dbReference type="SUPFAM" id="SSF49503">
    <property type="entry name" value="Cupredoxins"/>
    <property type="match status" value="1"/>
</dbReference>
<dbReference type="PROSITE" id="PS00196">
    <property type="entry name" value="COPPER_BLUE"/>
    <property type="match status" value="1"/>
</dbReference>